<evidence type="ECO:0000313" key="5">
    <source>
        <dbReference type="EMBL" id="QYY42737.1"/>
    </source>
</evidence>
<protein>
    <submittedName>
        <fullName evidence="5 6">ABC transporter substrate-binding protein</fullName>
    </submittedName>
</protein>
<feature type="signal peptide" evidence="4">
    <location>
        <begin position="1"/>
        <end position="21"/>
    </location>
</feature>
<dbReference type="GO" id="GO:0055052">
    <property type="term" value="C:ATP-binding cassette (ABC) transporter complex, substrate-binding subunit-containing"/>
    <property type="evidence" value="ECO:0007669"/>
    <property type="project" value="TreeGrafter"/>
</dbReference>
<dbReference type="Pfam" id="PF13416">
    <property type="entry name" value="SBP_bac_8"/>
    <property type="match status" value="1"/>
</dbReference>
<name>A0A1G8AIN7_ANETH</name>
<dbReference type="GeneID" id="97143337"/>
<evidence type="ECO:0000313" key="6">
    <source>
        <dbReference type="EMBL" id="SDH20862.1"/>
    </source>
</evidence>
<dbReference type="EMBL" id="FNDE01000016">
    <property type="protein sequence ID" value="SDH20862.1"/>
    <property type="molecule type" value="Genomic_DNA"/>
</dbReference>
<dbReference type="CDD" id="cd14748">
    <property type="entry name" value="PBP2_UgpB"/>
    <property type="match status" value="1"/>
</dbReference>
<comment type="similarity">
    <text evidence="1">Belongs to the bacterial solute-binding protein 1 family.</text>
</comment>
<evidence type="ECO:0000313" key="8">
    <source>
        <dbReference type="Proteomes" id="UP000826616"/>
    </source>
</evidence>
<dbReference type="GO" id="GO:0015768">
    <property type="term" value="P:maltose transport"/>
    <property type="evidence" value="ECO:0007669"/>
    <property type="project" value="TreeGrafter"/>
</dbReference>
<dbReference type="AlphaFoldDB" id="A0A1G8AIN7"/>
<feature type="chain" id="PRO_5039098292" evidence="4">
    <location>
        <begin position="22"/>
        <end position="439"/>
    </location>
</feature>
<proteinExistence type="inferred from homology"/>
<dbReference type="Proteomes" id="UP000826616">
    <property type="component" value="Chromosome"/>
</dbReference>
<accession>A0A1G8AIN7</accession>
<evidence type="ECO:0000313" key="7">
    <source>
        <dbReference type="Proteomes" id="UP000198956"/>
    </source>
</evidence>
<dbReference type="PROSITE" id="PS51257">
    <property type="entry name" value="PROKAR_LIPOPROTEIN"/>
    <property type="match status" value="1"/>
</dbReference>
<dbReference type="PANTHER" id="PTHR30061">
    <property type="entry name" value="MALTOSE-BINDING PERIPLASMIC PROTEIN"/>
    <property type="match status" value="1"/>
</dbReference>
<dbReference type="Gene3D" id="3.40.190.10">
    <property type="entry name" value="Periplasmic binding protein-like II"/>
    <property type="match status" value="2"/>
</dbReference>
<organism evidence="6 7">
    <name type="scientific">Aneurinibacillus thermoaerophilus</name>
    <dbReference type="NCBI Taxonomy" id="143495"/>
    <lineage>
        <taxon>Bacteria</taxon>
        <taxon>Bacillati</taxon>
        <taxon>Bacillota</taxon>
        <taxon>Bacilli</taxon>
        <taxon>Bacillales</taxon>
        <taxon>Paenibacillaceae</taxon>
        <taxon>Aneurinibacillus group</taxon>
        <taxon>Aneurinibacillus</taxon>
    </lineage>
</organism>
<dbReference type="Proteomes" id="UP000198956">
    <property type="component" value="Unassembled WGS sequence"/>
</dbReference>
<sequence length="439" mass="48302">MKKRWASIFLMLLLSMSLILAGCSGQTASKTDGSAEGEQAAGSGEGKPVEIDFWYALGGKNGKVIEEMVKEFNATHKNIVVKPAYQGDYYQNHAKVLSAVAAGNQPDVTMVEIASVGAFADAKVLEDLTPYTQGVEKKYIPGLMGNSYWKDKLYAIPFNRSTPLLYVNRDMLKAANLDPSGPKTWDELVKYARALTKKEGDKTKTYGFSTPIDIWFYEALVFQNGGNILSEDGKKLTINNEAGKAPLKLWSDMVKEGIMKNPPGEKYNAWDVAKQDFLNKQVGMIFTSTGDLQTLKSSASFDVGAAFLPAAKSYGVPTGGANLVMLAKSSDEEKKAAWEFIKWMSDTPQTIKWSLASGYMPVTTEAVQSPEMQEAYKKDPNLKVAVDQLEYAKPRPMVPGYKELQEIIMSELQRAMLGQATVDEALETAVKKAQKTLKK</sequence>
<dbReference type="PANTHER" id="PTHR30061:SF50">
    <property type="entry name" value="MALTOSE_MALTODEXTRIN-BINDING PERIPLASMIC PROTEIN"/>
    <property type="match status" value="1"/>
</dbReference>
<dbReference type="InterPro" id="IPR006059">
    <property type="entry name" value="SBP"/>
</dbReference>
<reference evidence="5 8" key="2">
    <citation type="submission" date="2021-08" db="EMBL/GenBank/DDBJ databases">
        <title>Complete genome sequence of the strain Aneurinibacillus thermoaerophilus CCM 8960.</title>
        <authorList>
            <person name="Musilova J."/>
            <person name="Kourilova X."/>
            <person name="Pernicova I."/>
            <person name="Bezdicek M."/>
            <person name="Lengerova M."/>
            <person name="Obruca S."/>
            <person name="Sedlar K."/>
        </authorList>
    </citation>
    <scope>NUCLEOTIDE SEQUENCE [LARGE SCALE GENOMIC DNA]</scope>
    <source>
        <strain evidence="5 8">CCM 8960</strain>
    </source>
</reference>
<evidence type="ECO:0000256" key="4">
    <source>
        <dbReference type="SAM" id="SignalP"/>
    </source>
</evidence>
<dbReference type="EMBL" id="CP080764">
    <property type="protein sequence ID" value="QYY42737.1"/>
    <property type="molecule type" value="Genomic_DNA"/>
</dbReference>
<dbReference type="OrthoDB" id="9795467at2"/>
<evidence type="ECO:0000256" key="2">
    <source>
        <dbReference type="ARBA" id="ARBA00022448"/>
    </source>
</evidence>
<dbReference type="SUPFAM" id="SSF53850">
    <property type="entry name" value="Periplasmic binding protein-like II"/>
    <property type="match status" value="1"/>
</dbReference>
<dbReference type="RefSeq" id="WP_057897283.1">
    <property type="nucleotide sequence ID" value="NZ_CP080764.1"/>
</dbReference>
<evidence type="ECO:0000256" key="3">
    <source>
        <dbReference type="ARBA" id="ARBA00022729"/>
    </source>
</evidence>
<keyword evidence="2" id="KW-0813">Transport</keyword>
<gene>
    <name evidence="5" type="ORF">K3F53_18310</name>
    <name evidence="6" type="ORF">SAMN04489735_101619</name>
</gene>
<dbReference type="GO" id="GO:1901982">
    <property type="term" value="F:maltose binding"/>
    <property type="evidence" value="ECO:0007669"/>
    <property type="project" value="TreeGrafter"/>
</dbReference>
<reference evidence="6 7" key="1">
    <citation type="submission" date="2016-10" db="EMBL/GenBank/DDBJ databases">
        <authorList>
            <person name="de Groot N.N."/>
        </authorList>
    </citation>
    <scope>NUCLEOTIDE SEQUENCE [LARGE SCALE GENOMIC DNA]</scope>
    <source>
        <strain evidence="6 7">L 420-91</strain>
    </source>
</reference>
<keyword evidence="8" id="KW-1185">Reference proteome</keyword>
<evidence type="ECO:0000256" key="1">
    <source>
        <dbReference type="ARBA" id="ARBA00008520"/>
    </source>
</evidence>
<dbReference type="GO" id="GO:0042956">
    <property type="term" value="P:maltodextrin transmembrane transport"/>
    <property type="evidence" value="ECO:0007669"/>
    <property type="project" value="TreeGrafter"/>
</dbReference>
<keyword evidence="3 4" id="KW-0732">Signal</keyword>